<dbReference type="EMBL" id="GU322807">
    <property type="protein sequence ID" value="ADD14599.1"/>
    <property type="molecule type" value="Genomic_DNA"/>
</dbReference>
<name>D3XF38_RICAM</name>
<gene>
    <name evidence="1" type="ORF">pRAM23_00060</name>
</gene>
<geneLocation type="plasmid" evidence="1">
    <name>pRAM23</name>
</geneLocation>
<dbReference type="AlphaFoldDB" id="D3XF38"/>
<dbReference type="Pfam" id="PF17462">
    <property type="entry name" value="DUF5424"/>
    <property type="match status" value="1"/>
</dbReference>
<proteinExistence type="predicted"/>
<dbReference type="InterPro" id="IPR035354">
    <property type="entry name" value="DUF5424"/>
</dbReference>
<accession>D3XF38</accession>
<evidence type="ECO:0000313" key="1">
    <source>
        <dbReference type="EMBL" id="ADD14599.1"/>
    </source>
</evidence>
<protein>
    <submittedName>
        <fullName evidence="1">Uncharacterized protein</fullName>
    </submittedName>
</protein>
<sequence>MWYYVKYRVSLFFRLAVLLNIQTVYSSALLVRNVKLKRSIIMSYNQEGYEFKITQAFNCVNDAIALTCSSVNHFLDIPKVINKYGVLATVALSKTEQLNLTDTKLESIVKNGFIIYEVVETIIKASNAITKDQQLFSKAIDDGINAVNKLQEAAIHLSSVGEPIVEYVTSFFGSHDQHEPLQHESLLFETYTPNSTSAVIEDYKLIGSNAQLIAVEI</sequence>
<keyword evidence="1" id="KW-0614">Plasmid</keyword>
<organism evidence="1">
    <name type="scientific">Rickettsia amblyommatis str. AaR/SC</name>
    <dbReference type="NCBI Taxonomy" id="933950"/>
    <lineage>
        <taxon>Bacteria</taxon>
        <taxon>Pseudomonadati</taxon>
        <taxon>Pseudomonadota</taxon>
        <taxon>Alphaproteobacteria</taxon>
        <taxon>Rickettsiales</taxon>
        <taxon>Rickettsiaceae</taxon>
        <taxon>Rickettsieae</taxon>
        <taxon>Rickettsia</taxon>
        <taxon>spotted fever group</taxon>
    </lineage>
</organism>
<reference evidence="1" key="1">
    <citation type="journal article" date="2010" name="Appl. Environ. Microbiol.">
        <title>Wide dispersal and possible multiple origins of low-copy-number plasmids in rickettsia species associated with blood-feeding arthropods.</title>
        <authorList>
            <person name="Baldridge G.D."/>
            <person name="Burkhardt N.Y."/>
            <person name="Labruna M.B."/>
            <person name="Pacheco R.C."/>
            <person name="Paddock C.D."/>
            <person name="Williamson P.C."/>
            <person name="Billingsley P.M."/>
            <person name="Felsheim R.F."/>
            <person name="Kurtti T.J."/>
            <person name="Munderloh U.G."/>
        </authorList>
    </citation>
    <scope>NUCLEOTIDE SEQUENCE</scope>
    <source>
        <strain evidence="1">AaR/SC</strain>
        <plasmid evidence="1">pRAM23</plasmid>
    </source>
</reference>